<comment type="caution">
    <text evidence="2">The sequence shown here is derived from an EMBL/GenBank/DDBJ whole genome shotgun (WGS) entry which is preliminary data.</text>
</comment>
<organism evidence="2 3">
    <name type="scientific">Prorocentrum cordatum</name>
    <dbReference type="NCBI Taxonomy" id="2364126"/>
    <lineage>
        <taxon>Eukaryota</taxon>
        <taxon>Sar</taxon>
        <taxon>Alveolata</taxon>
        <taxon>Dinophyceae</taxon>
        <taxon>Prorocentrales</taxon>
        <taxon>Prorocentraceae</taxon>
        <taxon>Prorocentrum</taxon>
    </lineage>
</organism>
<dbReference type="EMBL" id="CAUYUJ010010002">
    <property type="protein sequence ID" value="CAK0828329.1"/>
    <property type="molecule type" value="Genomic_DNA"/>
</dbReference>
<sequence length="412" mass="44850">MYHQFHPYVSPPVGWPHPIVAPQERVADAPRNVQTLACRCVVQLSPQGWAPLAPGARAGGGRPRAAVGPARSPWASGGGPGPECPQATGAGLPEDAVLPRPRWLLNEDRLAAAGAAGPPGAGGADRILLAQPVLLDRGLHDWGQQEPGGPVERPGWLRAVLSSNRAQAQRHGHTMVLRWRPVLMTPHRLAGHCNGTEAGRMRDQCQGRLERENFNWEKERMMLDYLRSPQNFSHVLVLDADAALVHPERDTLSAMSAELRAAGKPLLLTDEDWSGKGRGRINGGLLFAENSHFTRELFEDILDAHWHGYLPEARSLGHSLNCEFNEQLCLNGLWRYSAAFRNRTRVASGRRYNRGGCVLQQCGREGASDARDAGPGTPRPRAGGHPLHGLLETAGAGGPLPRLGQGRHRRRT</sequence>
<evidence type="ECO:0000256" key="1">
    <source>
        <dbReference type="SAM" id="MobiDB-lite"/>
    </source>
</evidence>
<keyword evidence="3" id="KW-1185">Reference proteome</keyword>
<gene>
    <name evidence="2" type="ORF">PCOR1329_LOCUS27567</name>
</gene>
<reference evidence="2" key="1">
    <citation type="submission" date="2023-10" db="EMBL/GenBank/DDBJ databases">
        <authorList>
            <person name="Chen Y."/>
            <person name="Shah S."/>
            <person name="Dougan E. K."/>
            <person name="Thang M."/>
            <person name="Chan C."/>
        </authorList>
    </citation>
    <scope>NUCLEOTIDE SEQUENCE [LARGE SCALE GENOMIC DNA]</scope>
</reference>
<feature type="region of interest" description="Disordered" evidence="1">
    <location>
        <begin position="364"/>
        <end position="412"/>
    </location>
</feature>
<feature type="region of interest" description="Disordered" evidence="1">
    <location>
        <begin position="54"/>
        <end position="88"/>
    </location>
</feature>
<accession>A0ABN9SAU3</accession>
<feature type="compositionally biased region" description="Low complexity" evidence="1">
    <location>
        <begin position="373"/>
        <end position="384"/>
    </location>
</feature>
<evidence type="ECO:0000313" key="3">
    <source>
        <dbReference type="Proteomes" id="UP001189429"/>
    </source>
</evidence>
<dbReference type="Proteomes" id="UP001189429">
    <property type="component" value="Unassembled WGS sequence"/>
</dbReference>
<proteinExistence type="predicted"/>
<protein>
    <recommendedName>
        <fullName evidence="4">Nucleotide-diphospho-sugar transferase domain-containing protein</fullName>
    </recommendedName>
</protein>
<evidence type="ECO:0000313" key="2">
    <source>
        <dbReference type="EMBL" id="CAK0828329.1"/>
    </source>
</evidence>
<evidence type="ECO:0008006" key="4">
    <source>
        <dbReference type="Google" id="ProtNLM"/>
    </source>
</evidence>
<name>A0ABN9SAU3_9DINO</name>